<dbReference type="GO" id="GO:0016020">
    <property type="term" value="C:membrane"/>
    <property type="evidence" value="ECO:0007669"/>
    <property type="project" value="UniProtKB-SubCell"/>
</dbReference>
<feature type="transmembrane region" description="Helical" evidence="8">
    <location>
        <begin position="75"/>
        <end position="98"/>
    </location>
</feature>
<dbReference type="PANTHER" id="PTHR14233:SF4">
    <property type="entry name" value="SOLUTE CARRIER FAMILY 35 MEMBER F2"/>
    <property type="match status" value="1"/>
</dbReference>
<feature type="transmembrane region" description="Helical" evidence="8">
    <location>
        <begin position="228"/>
        <end position="246"/>
    </location>
</feature>
<comment type="similarity">
    <text evidence="2">Belongs to the SLC35F solute transporter family.</text>
</comment>
<feature type="transmembrane region" description="Helical" evidence="8">
    <location>
        <begin position="130"/>
        <end position="147"/>
    </location>
</feature>
<keyword evidence="4 8" id="KW-0812">Transmembrane</keyword>
<dbReference type="GO" id="GO:0022857">
    <property type="term" value="F:transmembrane transporter activity"/>
    <property type="evidence" value="ECO:0007669"/>
    <property type="project" value="InterPro"/>
</dbReference>
<dbReference type="Pfam" id="PF06027">
    <property type="entry name" value="SLC35F"/>
    <property type="match status" value="1"/>
</dbReference>
<dbReference type="InterPro" id="IPR052221">
    <property type="entry name" value="SLC35F_Transporter"/>
</dbReference>
<evidence type="ECO:0000256" key="5">
    <source>
        <dbReference type="ARBA" id="ARBA00022989"/>
    </source>
</evidence>
<dbReference type="InterPro" id="IPR009262">
    <property type="entry name" value="SLC35_F1/F2/F6"/>
</dbReference>
<sequence length="347" mass="36084">MGASKSLTQPGKVVAAIGLGQFCCVLLTVTGLTSHSLAELGVSLPATQSTLNYALLGISYGVAQLITSTPRKRPLWNYAVLALFDVEANCLVVMAYRYTSITSVSLSSAFSLPCAMLLSHWILRSRYRPLHLAGAAFGIVGLVYLVLSDAGHSGDRGSGPSPLLGDLLVIAGAAMYAGTNVVQEHLLGSAPLVEVMSRLGLFGTAFSLAQAALMEGASSLQIDWKDPAVAAPVAGYVVALFAYYNVEPLILWLGGSATLNLSLLTANCWDAAARFAFLGGFSGTTARDFALSLCLVAAGVLLYSLAGPVKVDAEAPGAGGKEPGEGEQEEEEAVPMLADDPRERGWG</sequence>
<keyword evidence="6 8" id="KW-0472">Membrane</keyword>
<protein>
    <submittedName>
        <fullName evidence="9">Solute carrier family 35, member F1/2</fullName>
    </submittedName>
</protein>
<evidence type="ECO:0000256" key="2">
    <source>
        <dbReference type="ARBA" id="ARBA00007863"/>
    </source>
</evidence>
<organism evidence="9">
    <name type="scientific">Tetraselmis sp. GSL018</name>
    <dbReference type="NCBI Taxonomy" id="582737"/>
    <lineage>
        <taxon>Eukaryota</taxon>
        <taxon>Viridiplantae</taxon>
        <taxon>Chlorophyta</taxon>
        <taxon>core chlorophytes</taxon>
        <taxon>Chlorodendrophyceae</taxon>
        <taxon>Chlorodendrales</taxon>
        <taxon>Chlorodendraceae</taxon>
        <taxon>Tetraselmis</taxon>
    </lineage>
</organism>
<dbReference type="EMBL" id="GBEZ01008283">
    <property type="protein sequence ID" value="JAC77248.1"/>
    <property type="molecule type" value="Transcribed_RNA"/>
</dbReference>
<proteinExistence type="inferred from homology"/>
<evidence type="ECO:0000256" key="4">
    <source>
        <dbReference type="ARBA" id="ARBA00022692"/>
    </source>
</evidence>
<gene>
    <name evidence="9" type="primary">SLC35F1_2</name>
    <name evidence="9" type="ORF">TSPGSL018_18173</name>
</gene>
<dbReference type="PANTHER" id="PTHR14233">
    <property type="entry name" value="DUF914-RELATED"/>
    <property type="match status" value="1"/>
</dbReference>
<keyword evidence="3" id="KW-0813">Transport</keyword>
<dbReference type="InterPro" id="IPR037185">
    <property type="entry name" value="EmrE-like"/>
</dbReference>
<feature type="region of interest" description="Disordered" evidence="7">
    <location>
        <begin position="314"/>
        <end position="347"/>
    </location>
</feature>
<evidence type="ECO:0000256" key="1">
    <source>
        <dbReference type="ARBA" id="ARBA00004141"/>
    </source>
</evidence>
<keyword evidence="5 8" id="KW-1133">Transmembrane helix</keyword>
<dbReference type="AlphaFoldDB" id="A0A061RZ52"/>
<evidence type="ECO:0000256" key="7">
    <source>
        <dbReference type="SAM" id="MobiDB-lite"/>
    </source>
</evidence>
<comment type="subcellular location">
    <subcellularLocation>
        <location evidence="1">Membrane</location>
        <topology evidence="1">Multi-pass membrane protein</topology>
    </subcellularLocation>
</comment>
<evidence type="ECO:0000313" key="9">
    <source>
        <dbReference type="EMBL" id="JAC77248.1"/>
    </source>
</evidence>
<feature type="transmembrane region" description="Helical" evidence="8">
    <location>
        <begin position="104"/>
        <end position="123"/>
    </location>
</feature>
<feature type="transmembrane region" description="Helical" evidence="8">
    <location>
        <begin position="289"/>
        <end position="306"/>
    </location>
</feature>
<feature type="transmembrane region" description="Helical" evidence="8">
    <location>
        <begin position="199"/>
        <end position="222"/>
    </location>
</feature>
<accession>A0A061RZ52</accession>
<feature type="transmembrane region" description="Helical" evidence="8">
    <location>
        <begin position="167"/>
        <end position="187"/>
    </location>
</feature>
<feature type="transmembrane region" description="Helical" evidence="8">
    <location>
        <begin position="12"/>
        <end position="30"/>
    </location>
</feature>
<reference evidence="9" key="1">
    <citation type="submission" date="2014-05" db="EMBL/GenBank/DDBJ databases">
        <title>The transcriptome of the halophilic microalga Tetraselmis sp. GSL018 isolated from the Great Salt Lake, Utah.</title>
        <authorList>
            <person name="Jinkerson R.E."/>
            <person name="D'Adamo S."/>
            <person name="Posewitz M.C."/>
        </authorList>
    </citation>
    <scope>NUCLEOTIDE SEQUENCE</scope>
    <source>
        <strain evidence="9">GSL018</strain>
    </source>
</reference>
<feature type="transmembrane region" description="Helical" evidence="8">
    <location>
        <begin position="50"/>
        <end position="68"/>
    </location>
</feature>
<dbReference type="SUPFAM" id="SSF103481">
    <property type="entry name" value="Multidrug resistance efflux transporter EmrE"/>
    <property type="match status" value="1"/>
</dbReference>
<evidence type="ECO:0000256" key="6">
    <source>
        <dbReference type="ARBA" id="ARBA00023136"/>
    </source>
</evidence>
<evidence type="ECO:0000256" key="3">
    <source>
        <dbReference type="ARBA" id="ARBA00022448"/>
    </source>
</evidence>
<evidence type="ECO:0000256" key="8">
    <source>
        <dbReference type="SAM" id="Phobius"/>
    </source>
</evidence>
<feature type="transmembrane region" description="Helical" evidence="8">
    <location>
        <begin position="258"/>
        <end position="277"/>
    </location>
</feature>
<name>A0A061RZ52_9CHLO</name>